<dbReference type="PANTHER" id="PTHR46558">
    <property type="entry name" value="TRACRIPTIONAL REGULATORY PROTEIN-RELATED-RELATED"/>
    <property type="match status" value="1"/>
</dbReference>
<protein>
    <submittedName>
        <fullName evidence="3">Helix-turn-helix protein</fullName>
    </submittedName>
</protein>
<dbReference type="SMART" id="SM00530">
    <property type="entry name" value="HTH_XRE"/>
    <property type="match status" value="1"/>
</dbReference>
<keyword evidence="1" id="KW-0238">DNA-binding</keyword>
<sequence>MMNIIGTRIKKIREEKGIKQEYIAHEMEISQGNYSRLEKDDSRLNVPKLQKIVKILNISFSSLFDEGNSFYSENNEEQKRFVINKEYIQSLKEEIIFLRKMLENKK</sequence>
<dbReference type="InterPro" id="IPR001387">
    <property type="entry name" value="Cro/C1-type_HTH"/>
</dbReference>
<organism evidence="3 4">
    <name type="scientific">Chryseobacterium daecheongense</name>
    <dbReference type="NCBI Taxonomy" id="192389"/>
    <lineage>
        <taxon>Bacteria</taxon>
        <taxon>Pseudomonadati</taxon>
        <taxon>Bacteroidota</taxon>
        <taxon>Flavobacteriia</taxon>
        <taxon>Flavobacteriales</taxon>
        <taxon>Weeksellaceae</taxon>
        <taxon>Chryseobacterium group</taxon>
        <taxon>Chryseobacterium</taxon>
    </lineage>
</organism>
<name>A0ABY2FUG4_9FLAO</name>
<feature type="domain" description="HTH cro/C1-type" evidence="2">
    <location>
        <begin position="9"/>
        <end position="63"/>
    </location>
</feature>
<evidence type="ECO:0000313" key="4">
    <source>
        <dbReference type="Proteomes" id="UP000295709"/>
    </source>
</evidence>
<dbReference type="PROSITE" id="PS50943">
    <property type="entry name" value="HTH_CROC1"/>
    <property type="match status" value="1"/>
</dbReference>
<dbReference type="PANTHER" id="PTHR46558:SF4">
    <property type="entry name" value="DNA-BIDING PHAGE PROTEIN"/>
    <property type="match status" value="1"/>
</dbReference>
<comment type="caution">
    <text evidence="3">The sequence shown here is derived from an EMBL/GenBank/DDBJ whole genome shotgun (WGS) entry which is preliminary data.</text>
</comment>
<keyword evidence="4" id="KW-1185">Reference proteome</keyword>
<proteinExistence type="predicted"/>
<dbReference type="Proteomes" id="UP000295709">
    <property type="component" value="Unassembled WGS sequence"/>
</dbReference>
<dbReference type="Pfam" id="PF01381">
    <property type="entry name" value="HTH_3"/>
    <property type="match status" value="1"/>
</dbReference>
<reference evidence="3 4" key="1">
    <citation type="submission" date="2019-03" db="EMBL/GenBank/DDBJ databases">
        <title>Genomic Encyclopedia of Archaeal and Bacterial Type Strains, Phase II (KMG-II): from individual species to whole genera.</title>
        <authorList>
            <person name="Goeker M."/>
        </authorList>
    </citation>
    <scope>NUCLEOTIDE SEQUENCE [LARGE SCALE GENOMIC DNA]</scope>
    <source>
        <strain evidence="3 4">DSM 15235</strain>
    </source>
</reference>
<dbReference type="InterPro" id="IPR010982">
    <property type="entry name" value="Lambda_DNA-bd_dom_sf"/>
</dbReference>
<evidence type="ECO:0000256" key="1">
    <source>
        <dbReference type="ARBA" id="ARBA00023125"/>
    </source>
</evidence>
<evidence type="ECO:0000313" key="3">
    <source>
        <dbReference type="EMBL" id="TDX92087.1"/>
    </source>
</evidence>
<dbReference type="Gene3D" id="1.10.260.40">
    <property type="entry name" value="lambda repressor-like DNA-binding domains"/>
    <property type="match status" value="1"/>
</dbReference>
<dbReference type="EMBL" id="SOQW01000003">
    <property type="protein sequence ID" value="TDX92087.1"/>
    <property type="molecule type" value="Genomic_DNA"/>
</dbReference>
<accession>A0ABY2FUG4</accession>
<evidence type="ECO:0000259" key="2">
    <source>
        <dbReference type="PROSITE" id="PS50943"/>
    </source>
</evidence>
<gene>
    <name evidence="3" type="ORF">BCF50_3229</name>
</gene>
<dbReference type="SUPFAM" id="SSF47413">
    <property type="entry name" value="lambda repressor-like DNA-binding domains"/>
    <property type="match status" value="1"/>
</dbReference>
<dbReference type="RefSeq" id="WP_228428615.1">
    <property type="nucleotide sequence ID" value="NZ_RJTX01000004.1"/>
</dbReference>
<dbReference type="CDD" id="cd00093">
    <property type="entry name" value="HTH_XRE"/>
    <property type="match status" value="1"/>
</dbReference>